<dbReference type="PANTHER" id="PTHR47797:SF1">
    <property type="entry name" value="CYTOCHROME B561 DOMAIN-CONTAINING PROTEIN-RELATED"/>
    <property type="match status" value="1"/>
</dbReference>
<feature type="domain" description="DOMON" evidence="3">
    <location>
        <begin position="61"/>
        <end position="152"/>
    </location>
</feature>
<dbReference type="SMART" id="SM00664">
    <property type="entry name" value="DoH"/>
    <property type="match status" value="1"/>
</dbReference>
<dbReference type="Gene3D" id="3.40.50.1100">
    <property type="match status" value="1"/>
</dbReference>
<organism evidence="4 5">
    <name type="scientific">Penicillium arizonense</name>
    <dbReference type="NCBI Taxonomy" id="1835702"/>
    <lineage>
        <taxon>Eukaryota</taxon>
        <taxon>Fungi</taxon>
        <taxon>Dikarya</taxon>
        <taxon>Ascomycota</taxon>
        <taxon>Pezizomycotina</taxon>
        <taxon>Eurotiomycetes</taxon>
        <taxon>Eurotiomycetidae</taxon>
        <taxon>Eurotiales</taxon>
        <taxon>Aspergillaceae</taxon>
        <taxon>Penicillium</taxon>
    </lineage>
</organism>
<dbReference type="InterPro" id="IPR015920">
    <property type="entry name" value="Cellobiose_DH-like_cyt"/>
</dbReference>
<dbReference type="SUPFAM" id="SSF49344">
    <property type="entry name" value="CBD9-like"/>
    <property type="match status" value="1"/>
</dbReference>
<dbReference type="Pfam" id="PF16010">
    <property type="entry name" value="CDH-cyt"/>
    <property type="match status" value="1"/>
</dbReference>
<evidence type="ECO:0000259" key="3">
    <source>
        <dbReference type="SMART" id="SM00664"/>
    </source>
</evidence>
<dbReference type="AlphaFoldDB" id="A0A1F5LBD2"/>
<dbReference type="InterPro" id="IPR036052">
    <property type="entry name" value="TrpB-like_PALP_sf"/>
</dbReference>
<sequence length="432" mass="45774">MKRKSAYFWLFTSVSALAQLQTFVPPGQNGITYSVNIPQATASSGSGPIFFQLKSTSELQWFAWGQGSIMQGANIFVVYASSDGNNVTVSPRLGVEHVMPLHNPEAQLSVLNGSGISNGIMTANIRCDSCITWPGGSEDLSSSSSPWLWAVKYGSPLDTNSLTASINIHDVQGVAAIDLQQATGGTSNNPFTTSANTTSSSSSHAISTVSSGNIYIPPFDHHDIWRGAGTLVDEIIKQLPPRHYSKTNTCCSFPADAIVCSVGGGGLLNGIIDGLERHLPAYQPTTLPKKVAKKVRVLAVETAGADSLAHSLRKGSLQPLPAITSQAITLGALCVAQQTLKNVQSPPPGIEVTSIVGTDADAAMGVVRLCDELRLEVELACGISVQVGLDRIKYVMTDLTPDSRVVIIVCGGSDITSEMVTDYRQKLENGWQ</sequence>
<dbReference type="OrthoDB" id="7773036at2759"/>
<dbReference type="InterPro" id="IPR005018">
    <property type="entry name" value="DOMON_domain"/>
</dbReference>
<accession>A0A1F5LBD2</accession>
<feature type="compositionally biased region" description="Low complexity" evidence="1">
    <location>
        <begin position="186"/>
        <end position="204"/>
    </location>
</feature>
<dbReference type="CDD" id="cd09630">
    <property type="entry name" value="CDH_like_cytochrome"/>
    <property type="match status" value="1"/>
</dbReference>
<proteinExistence type="predicted"/>
<feature type="signal peptide" evidence="2">
    <location>
        <begin position="1"/>
        <end position="22"/>
    </location>
</feature>
<name>A0A1F5LBD2_PENAI</name>
<comment type="caution">
    <text evidence="4">The sequence shown here is derived from an EMBL/GenBank/DDBJ whole genome shotgun (WGS) entry which is preliminary data.</text>
</comment>
<feature type="chain" id="PRO_5009519431" description="DOMON domain-containing protein" evidence="2">
    <location>
        <begin position="23"/>
        <end position="432"/>
    </location>
</feature>
<dbReference type="Gene3D" id="2.60.40.1210">
    <property type="entry name" value="Cellobiose dehydrogenase, cytochrome domain"/>
    <property type="match status" value="1"/>
</dbReference>
<feature type="region of interest" description="Disordered" evidence="1">
    <location>
        <begin position="185"/>
        <end position="204"/>
    </location>
</feature>
<dbReference type="SUPFAM" id="SSF53686">
    <property type="entry name" value="Tryptophan synthase beta subunit-like PLP-dependent enzymes"/>
    <property type="match status" value="1"/>
</dbReference>
<evidence type="ECO:0000256" key="1">
    <source>
        <dbReference type="SAM" id="MobiDB-lite"/>
    </source>
</evidence>
<dbReference type="GeneID" id="34579099"/>
<evidence type="ECO:0000256" key="2">
    <source>
        <dbReference type="SAM" id="SignalP"/>
    </source>
</evidence>
<keyword evidence="2" id="KW-0732">Signal</keyword>
<evidence type="ECO:0000313" key="4">
    <source>
        <dbReference type="EMBL" id="OGE50239.1"/>
    </source>
</evidence>
<dbReference type="RefSeq" id="XP_022485688.1">
    <property type="nucleotide sequence ID" value="XM_022634365.1"/>
</dbReference>
<dbReference type="EMBL" id="LXJU01000017">
    <property type="protein sequence ID" value="OGE50239.1"/>
    <property type="molecule type" value="Genomic_DNA"/>
</dbReference>
<protein>
    <recommendedName>
        <fullName evidence="3">DOMON domain-containing protein</fullName>
    </recommendedName>
</protein>
<dbReference type="Pfam" id="PF00291">
    <property type="entry name" value="PALP"/>
    <property type="match status" value="1"/>
</dbReference>
<reference evidence="4 5" key="1">
    <citation type="journal article" date="2016" name="Sci. Rep.">
        <title>Penicillium arizonense, a new, genome sequenced fungal species, reveals a high chemical diversity in secreted metabolites.</title>
        <authorList>
            <person name="Grijseels S."/>
            <person name="Nielsen J.C."/>
            <person name="Randelovic M."/>
            <person name="Nielsen J."/>
            <person name="Nielsen K.F."/>
            <person name="Workman M."/>
            <person name="Frisvad J.C."/>
        </authorList>
    </citation>
    <scope>NUCLEOTIDE SEQUENCE [LARGE SCALE GENOMIC DNA]</scope>
    <source>
        <strain evidence="4 5">CBS 141311</strain>
    </source>
</reference>
<evidence type="ECO:0000313" key="5">
    <source>
        <dbReference type="Proteomes" id="UP000177622"/>
    </source>
</evidence>
<dbReference type="STRING" id="1835702.A0A1F5LBD2"/>
<dbReference type="PANTHER" id="PTHR47797">
    <property type="entry name" value="DEHYDROGENASE, PUTATIVE (AFU_ORTHOLOGUE AFUA_8G05805)-RELATED"/>
    <property type="match status" value="1"/>
</dbReference>
<gene>
    <name evidence="4" type="ORF">PENARI_c017G07492</name>
</gene>
<dbReference type="InterPro" id="IPR001926">
    <property type="entry name" value="TrpB-like_PALP"/>
</dbReference>
<keyword evidence="5" id="KW-1185">Reference proteome</keyword>
<dbReference type="Proteomes" id="UP000177622">
    <property type="component" value="Unassembled WGS sequence"/>
</dbReference>